<gene>
    <name evidence="2" type="ORF">NDU88_002529</name>
</gene>
<sequence length="138" mass="16412">MMPDILTRVHFFLEKEDILRASRCKADMVFRGHTIQLYQDLESIKMCRRQDFEIFMDKLRELNIHYQWGHPFALLFSWQEIHCAFYSLEEAKLLLGLESAVEDKNPSTSHLPNQEVLRPAWTGMKPNRSARRQNEEDS</sequence>
<dbReference type="InterPro" id="IPR042566">
    <property type="entry name" value="L1_C"/>
</dbReference>
<organism evidence="2 3">
    <name type="scientific">Pleurodeles waltl</name>
    <name type="common">Iberian ribbed newt</name>
    <dbReference type="NCBI Taxonomy" id="8319"/>
    <lineage>
        <taxon>Eukaryota</taxon>
        <taxon>Metazoa</taxon>
        <taxon>Chordata</taxon>
        <taxon>Craniata</taxon>
        <taxon>Vertebrata</taxon>
        <taxon>Euteleostomi</taxon>
        <taxon>Amphibia</taxon>
        <taxon>Batrachia</taxon>
        <taxon>Caudata</taxon>
        <taxon>Salamandroidea</taxon>
        <taxon>Salamandridae</taxon>
        <taxon>Pleurodelinae</taxon>
        <taxon>Pleurodeles</taxon>
    </lineage>
</organism>
<feature type="region of interest" description="Disordered" evidence="1">
    <location>
        <begin position="103"/>
        <end position="138"/>
    </location>
</feature>
<proteinExistence type="predicted"/>
<keyword evidence="3" id="KW-1185">Reference proteome</keyword>
<dbReference type="Gene3D" id="3.30.250.20">
    <property type="entry name" value="L1 transposable element, C-terminal domain"/>
    <property type="match status" value="1"/>
</dbReference>
<dbReference type="EMBL" id="JANPWB010000005">
    <property type="protein sequence ID" value="KAJ1185742.1"/>
    <property type="molecule type" value="Genomic_DNA"/>
</dbReference>
<evidence type="ECO:0000256" key="1">
    <source>
        <dbReference type="SAM" id="MobiDB-lite"/>
    </source>
</evidence>
<protein>
    <submittedName>
        <fullName evidence="2">Uncharacterized protein</fullName>
    </submittedName>
</protein>
<dbReference type="Proteomes" id="UP001066276">
    <property type="component" value="Chromosome 3_1"/>
</dbReference>
<comment type="caution">
    <text evidence="2">The sequence shown here is derived from an EMBL/GenBank/DDBJ whole genome shotgun (WGS) entry which is preliminary data.</text>
</comment>
<evidence type="ECO:0000313" key="2">
    <source>
        <dbReference type="EMBL" id="KAJ1185742.1"/>
    </source>
</evidence>
<accession>A0AAV7U9Y7</accession>
<reference evidence="2" key="1">
    <citation type="journal article" date="2022" name="bioRxiv">
        <title>Sequencing and chromosome-scale assembly of the giantPleurodeles waltlgenome.</title>
        <authorList>
            <person name="Brown T."/>
            <person name="Elewa A."/>
            <person name="Iarovenko S."/>
            <person name="Subramanian E."/>
            <person name="Araus A.J."/>
            <person name="Petzold A."/>
            <person name="Susuki M."/>
            <person name="Suzuki K.-i.T."/>
            <person name="Hayashi T."/>
            <person name="Toyoda A."/>
            <person name="Oliveira C."/>
            <person name="Osipova E."/>
            <person name="Leigh N.D."/>
            <person name="Simon A."/>
            <person name="Yun M.H."/>
        </authorList>
    </citation>
    <scope>NUCLEOTIDE SEQUENCE</scope>
    <source>
        <strain evidence="2">20211129_DDA</strain>
        <tissue evidence="2">Liver</tissue>
    </source>
</reference>
<name>A0AAV7U9Y7_PLEWA</name>
<dbReference type="AlphaFoldDB" id="A0AAV7U9Y7"/>
<evidence type="ECO:0000313" key="3">
    <source>
        <dbReference type="Proteomes" id="UP001066276"/>
    </source>
</evidence>